<dbReference type="GO" id="GO:0046688">
    <property type="term" value="P:response to copper ion"/>
    <property type="evidence" value="ECO:0007669"/>
    <property type="project" value="InterPro"/>
</dbReference>
<dbReference type="Gene3D" id="2.60.40.1220">
    <property type="match status" value="1"/>
</dbReference>
<dbReference type="EMBL" id="SMKV01000020">
    <property type="protein sequence ID" value="TDC91187.1"/>
    <property type="molecule type" value="Genomic_DNA"/>
</dbReference>
<keyword evidence="3" id="KW-1133">Transmembrane helix</keyword>
<dbReference type="GO" id="GO:0005507">
    <property type="term" value="F:copper ion binding"/>
    <property type="evidence" value="ECO:0007669"/>
    <property type="project" value="InterPro"/>
</dbReference>
<accession>A0A4R4UH78</accession>
<keyword evidence="2" id="KW-0186">Copper</keyword>
<dbReference type="InterPro" id="IPR014755">
    <property type="entry name" value="Cu-Rt/internalin_Ig-like"/>
</dbReference>
<dbReference type="SUPFAM" id="SSF81296">
    <property type="entry name" value="E set domains"/>
    <property type="match status" value="1"/>
</dbReference>
<name>A0A4R4UH78_9PSEU</name>
<feature type="chain" id="PRO_5020346006" evidence="4">
    <location>
        <begin position="28"/>
        <end position="164"/>
    </location>
</feature>
<organism evidence="6 7">
    <name type="scientific">Saccharopolyspora aridisoli</name>
    <dbReference type="NCBI Taxonomy" id="2530385"/>
    <lineage>
        <taxon>Bacteria</taxon>
        <taxon>Bacillati</taxon>
        <taxon>Actinomycetota</taxon>
        <taxon>Actinomycetes</taxon>
        <taxon>Pseudonocardiales</taxon>
        <taxon>Pseudonocardiaceae</taxon>
        <taxon>Saccharopolyspora</taxon>
    </lineage>
</organism>
<evidence type="ECO:0000313" key="7">
    <source>
        <dbReference type="Proteomes" id="UP000294744"/>
    </source>
</evidence>
<keyword evidence="7" id="KW-1185">Reference proteome</keyword>
<sequence length="164" mass="16821">MRQPLRTTVGAVVSALLVLLGAGTAFAHSGLNSASPGPGETAQAGVDRIEMDFAGALDESKPPRIEVKDPSGADHVSGEADVDGNHVTVRIEALKPGLHTVKYQTVFDDGHATEGGFYLNVAPAPPGESGSGSYVLWLSIGGGAVIVVLLIAVVALIPRRSESE</sequence>
<proteinExistence type="predicted"/>
<evidence type="ECO:0000256" key="4">
    <source>
        <dbReference type="SAM" id="SignalP"/>
    </source>
</evidence>
<evidence type="ECO:0000259" key="5">
    <source>
        <dbReference type="Pfam" id="PF04234"/>
    </source>
</evidence>
<dbReference type="AlphaFoldDB" id="A0A4R4UH78"/>
<gene>
    <name evidence="6" type="ORF">E1161_17325</name>
</gene>
<dbReference type="OrthoDB" id="3692512at2"/>
<keyword evidence="1 4" id="KW-0732">Signal</keyword>
<protein>
    <submittedName>
        <fullName evidence="6">Copper resistance protein CopC</fullName>
    </submittedName>
</protein>
<dbReference type="Pfam" id="PF04234">
    <property type="entry name" value="CopC"/>
    <property type="match status" value="1"/>
</dbReference>
<evidence type="ECO:0000256" key="2">
    <source>
        <dbReference type="ARBA" id="ARBA00023008"/>
    </source>
</evidence>
<feature type="domain" description="CopC" evidence="5">
    <location>
        <begin position="28"/>
        <end position="119"/>
    </location>
</feature>
<evidence type="ECO:0000256" key="3">
    <source>
        <dbReference type="SAM" id="Phobius"/>
    </source>
</evidence>
<feature type="transmembrane region" description="Helical" evidence="3">
    <location>
        <begin position="134"/>
        <end position="157"/>
    </location>
</feature>
<keyword evidence="3" id="KW-0812">Transmembrane</keyword>
<reference evidence="6 7" key="1">
    <citation type="submission" date="2019-03" db="EMBL/GenBank/DDBJ databases">
        <title>Draft genome sequences of novel Actinobacteria.</title>
        <authorList>
            <person name="Sahin N."/>
            <person name="Ay H."/>
            <person name="Saygin H."/>
        </authorList>
    </citation>
    <scope>NUCLEOTIDE SEQUENCE [LARGE SCALE GENOMIC DNA]</scope>
    <source>
        <strain evidence="6 7">16K404</strain>
    </source>
</reference>
<dbReference type="InterPro" id="IPR007348">
    <property type="entry name" value="CopC_dom"/>
</dbReference>
<comment type="caution">
    <text evidence="6">The sequence shown here is derived from an EMBL/GenBank/DDBJ whole genome shotgun (WGS) entry which is preliminary data.</text>
</comment>
<dbReference type="Proteomes" id="UP000294744">
    <property type="component" value="Unassembled WGS sequence"/>
</dbReference>
<dbReference type="InterPro" id="IPR014756">
    <property type="entry name" value="Ig_E-set"/>
</dbReference>
<evidence type="ECO:0000313" key="6">
    <source>
        <dbReference type="EMBL" id="TDC91187.1"/>
    </source>
</evidence>
<feature type="signal peptide" evidence="4">
    <location>
        <begin position="1"/>
        <end position="27"/>
    </location>
</feature>
<dbReference type="GO" id="GO:0042597">
    <property type="term" value="C:periplasmic space"/>
    <property type="evidence" value="ECO:0007669"/>
    <property type="project" value="InterPro"/>
</dbReference>
<evidence type="ECO:0000256" key="1">
    <source>
        <dbReference type="ARBA" id="ARBA00022729"/>
    </source>
</evidence>
<keyword evidence="3" id="KW-0472">Membrane</keyword>